<evidence type="ECO:0000256" key="2">
    <source>
        <dbReference type="ARBA" id="ARBA00012438"/>
    </source>
</evidence>
<feature type="transmembrane region" description="Helical" evidence="5">
    <location>
        <begin position="255"/>
        <end position="279"/>
    </location>
</feature>
<proteinExistence type="predicted"/>
<dbReference type="GO" id="GO:0000155">
    <property type="term" value="F:phosphorelay sensor kinase activity"/>
    <property type="evidence" value="ECO:0007669"/>
    <property type="project" value="InterPro"/>
</dbReference>
<dbReference type="SUPFAM" id="SSF49785">
    <property type="entry name" value="Galactose-binding domain-like"/>
    <property type="match status" value="1"/>
</dbReference>
<dbReference type="InterPro" id="IPR004358">
    <property type="entry name" value="Sig_transdc_His_kin-like_C"/>
</dbReference>
<evidence type="ECO:0000313" key="8">
    <source>
        <dbReference type="Proteomes" id="UP000436006"/>
    </source>
</evidence>
<dbReference type="AlphaFoldDB" id="A0A7K1SC70"/>
<dbReference type="InterPro" id="IPR011623">
    <property type="entry name" value="7TMR_DISM_rcpt_extracell_dom1"/>
</dbReference>
<comment type="caution">
    <text evidence="7">The sequence shown here is derived from an EMBL/GenBank/DDBJ whole genome shotgun (WGS) entry which is preliminary data.</text>
</comment>
<evidence type="ECO:0000259" key="6">
    <source>
        <dbReference type="PROSITE" id="PS50109"/>
    </source>
</evidence>
<sequence>MKSRLLFCFLYLTGLVSWGQSVFRIDSLPTDGVVLNKTWKWQLGDNPAWAKPDFDDSRWDTLNPTQGISVLNKLPQEGIGWLRLRLQVAPKLQGQLIRMYLFQAGASEIFLDGRLFLRNGEINSQQRLEKGARSQYFPLLFIGPDSVHTVAVRFAFEKITLTNDAYPFFWMRLLKSEEVETSLKWIKRNIAAQTIFLGVFFIMGILQLLLYVTYISQKSSLYFGLFLLAQCLTHCSIIILRDFESFPIELSVRNVLVLIDVCDSMLIGGVVLSALFYLIGIYHYFNQPKGILFFVTAVLTLSAFPLYFIASNHLALLKYIVAQHVLGCLVPWAVILRVGIIAIKHKKQGAKLFTWAHSMLLLVFIVNFIIDAVVPNLFPSFSLPVDGHIFFFLAFLSLALTVTLLLSQERADANKLLKKQLGELEVLSQKTIAQEQEKQQLLATQNERLEQQVEARTAELKASQAQLIQKEKLASLGELTAGIAHEIQNPLNFVNNFSEISTELVSELQEEEAKTDRDAELIQDLLNDLSSNLQKINHHGGRASNIVKGMLEHSRTESGEKRPTDLNALTEEYLKIAYHGMRAKDKTGFNCELVTDFDPDLGLAEVAPQEIGRVLLNLYNNAFYAVQARQQQAGVSDYQPIVSVRTRLTPHPPEGGRGVNQVEIRVRDNGTGIPDSVKAKIFQPFFTTKPTGEGTGLGLSLSYDIVTKGHGGSLTVESQPDQGSQFTILLPLAIHQEIIT</sequence>
<gene>
    <name evidence="7" type="ORF">GO755_15150</name>
</gene>
<feature type="transmembrane region" description="Helical" evidence="5">
    <location>
        <begin position="291"/>
        <end position="310"/>
    </location>
</feature>
<keyword evidence="5" id="KW-1133">Transmembrane helix</keyword>
<dbReference type="PANTHER" id="PTHR43065:SF42">
    <property type="entry name" value="TWO-COMPONENT SENSOR PPRA"/>
    <property type="match status" value="1"/>
</dbReference>
<dbReference type="InterPro" id="IPR003594">
    <property type="entry name" value="HATPase_dom"/>
</dbReference>
<feature type="transmembrane region" description="Helical" evidence="5">
    <location>
        <begin position="221"/>
        <end position="240"/>
    </location>
</feature>
<accession>A0A7K1SC70</accession>
<keyword evidence="7" id="KW-0808">Transferase</keyword>
<protein>
    <recommendedName>
        <fullName evidence="2">histidine kinase</fullName>
        <ecNumber evidence="2">2.7.13.3</ecNumber>
    </recommendedName>
</protein>
<dbReference type="EMBL" id="WPIN01000005">
    <property type="protein sequence ID" value="MVM31380.1"/>
    <property type="molecule type" value="Genomic_DNA"/>
</dbReference>
<keyword evidence="3" id="KW-0597">Phosphoprotein</keyword>
<keyword evidence="5" id="KW-0812">Transmembrane</keyword>
<evidence type="ECO:0000256" key="5">
    <source>
        <dbReference type="SAM" id="Phobius"/>
    </source>
</evidence>
<keyword evidence="7" id="KW-0418">Kinase</keyword>
<dbReference type="Gene3D" id="2.60.120.260">
    <property type="entry name" value="Galactose-binding domain-like"/>
    <property type="match status" value="1"/>
</dbReference>
<dbReference type="Pfam" id="PF00512">
    <property type="entry name" value="HisKA"/>
    <property type="match status" value="1"/>
</dbReference>
<dbReference type="PROSITE" id="PS50109">
    <property type="entry name" value="HIS_KIN"/>
    <property type="match status" value="1"/>
</dbReference>
<dbReference type="Pfam" id="PF07695">
    <property type="entry name" value="7TMR-DISM_7TM"/>
    <property type="match status" value="1"/>
</dbReference>
<dbReference type="InterPro" id="IPR003661">
    <property type="entry name" value="HisK_dim/P_dom"/>
</dbReference>
<dbReference type="InterPro" id="IPR008979">
    <property type="entry name" value="Galactose-bd-like_sf"/>
</dbReference>
<keyword evidence="4" id="KW-0175">Coiled coil</keyword>
<evidence type="ECO:0000256" key="1">
    <source>
        <dbReference type="ARBA" id="ARBA00000085"/>
    </source>
</evidence>
<feature type="transmembrane region" description="Helical" evidence="5">
    <location>
        <begin position="316"/>
        <end position="340"/>
    </location>
</feature>
<keyword evidence="8" id="KW-1185">Reference proteome</keyword>
<dbReference type="RefSeq" id="WP_157586022.1">
    <property type="nucleotide sequence ID" value="NZ_WPIN01000005.1"/>
</dbReference>
<dbReference type="CDD" id="cd00082">
    <property type="entry name" value="HisKA"/>
    <property type="match status" value="1"/>
</dbReference>
<dbReference type="SMART" id="SM00388">
    <property type="entry name" value="HisKA"/>
    <property type="match status" value="1"/>
</dbReference>
<evidence type="ECO:0000313" key="7">
    <source>
        <dbReference type="EMBL" id="MVM31380.1"/>
    </source>
</evidence>
<feature type="transmembrane region" description="Helical" evidence="5">
    <location>
        <begin position="190"/>
        <end position="214"/>
    </location>
</feature>
<name>A0A7K1SC70_9BACT</name>
<dbReference type="SMART" id="SM00387">
    <property type="entry name" value="HATPase_c"/>
    <property type="match status" value="1"/>
</dbReference>
<feature type="domain" description="Histidine kinase" evidence="6">
    <location>
        <begin position="482"/>
        <end position="734"/>
    </location>
</feature>
<dbReference type="SUPFAM" id="SSF47384">
    <property type="entry name" value="Homodimeric domain of signal transducing histidine kinase"/>
    <property type="match status" value="1"/>
</dbReference>
<keyword evidence="5" id="KW-0472">Membrane</keyword>
<dbReference type="InterPro" id="IPR036890">
    <property type="entry name" value="HATPase_C_sf"/>
</dbReference>
<dbReference type="InterPro" id="IPR005467">
    <property type="entry name" value="His_kinase_dom"/>
</dbReference>
<dbReference type="Proteomes" id="UP000436006">
    <property type="component" value="Unassembled WGS sequence"/>
</dbReference>
<feature type="transmembrane region" description="Helical" evidence="5">
    <location>
        <begin position="390"/>
        <end position="407"/>
    </location>
</feature>
<feature type="transmembrane region" description="Helical" evidence="5">
    <location>
        <begin position="352"/>
        <end position="370"/>
    </location>
</feature>
<dbReference type="InterPro" id="IPR036097">
    <property type="entry name" value="HisK_dim/P_sf"/>
</dbReference>
<dbReference type="Gene3D" id="3.30.565.10">
    <property type="entry name" value="Histidine kinase-like ATPase, C-terminal domain"/>
    <property type="match status" value="1"/>
</dbReference>
<feature type="coiled-coil region" evidence="4">
    <location>
        <begin position="432"/>
        <end position="466"/>
    </location>
</feature>
<organism evidence="7 8">
    <name type="scientific">Spirosoma arboris</name>
    <dbReference type="NCBI Taxonomy" id="2682092"/>
    <lineage>
        <taxon>Bacteria</taxon>
        <taxon>Pseudomonadati</taxon>
        <taxon>Bacteroidota</taxon>
        <taxon>Cytophagia</taxon>
        <taxon>Cytophagales</taxon>
        <taxon>Cytophagaceae</taxon>
        <taxon>Spirosoma</taxon>
    </lineage>
</organism>
<dbReference type="PANTHER" id="PTHR43065">
    <property type="entry name" value="SENSOR HISTIDINE KINASE"/>
    <property type="match status" value="1"/>
</dbReference>
<dbReference type="Pfam" id="PF02518">
    <property type="entry name" value="HATPase_c"/>
    <property type="match status" value="1"/>
</dbReference>
<dbReference type="PRINTS" id="PR00344">
    <property type="entry name" value="BCTRLSENSOR"/>
</dbReference>
<reference evidence="7 8" key="1">
    <citation type="submission" date="2019-12" db="EMBL/GenBank/DDBJ databases">
        <title>Spirosoma sp. HMF4905 genome sequencing and assembly.</title>
        <authorList>
            <person name="Kang H."/>
            <person name="Cha I."/>
            <person name="Kim H."/>
            <person name="Joh K."/>
        </authorList>
    </citation>
    <scope>NUCLEOTIDE SEQUENCE [LARGE SCALE GENOMIC DNA]</scope>
    <source>
        <strain evidence="7 8">HMF4905</strain>
    </source>
</reference>
<dbReference type="EC" id="2.7.13.3" evidence="2"/>
<comment type="catalytic activity">
    <reaction evidence="1">
        <text>ATP + protein L-histidine = ADP + protein N-phospho-L-histidine.</text>
        <dbReference type="EC" id="2.7.13.3"/>
    </reaction>
</comment>
<evidence type="ECO:0000256" key="4">
    <source>
        <dbReference type="SAM" id="Coils"/>
    </source>
</evidence>
<dbReference type="SUPFAM" id="SSF55874">
    <property type="entry name" value="ATPase domain of HSP90 chaperone/DNA topoisomerase II/histidine kinase"/>
    <property type="match status" value="1"/>
</dbReference>
<dbReference type="Gene3D" id="1.10.287.130">
    <property type="match status" value="1"/>
</dbReference>
<evidence type="ECO:0000256" key="3">
    <source>
        <dbReference type="ARBA" id="ARBA00022553"/>
    </source>
</evidence>